<dbReference type="PANTHER" id="PTHR43433">
    <property type="entry name" value="HYDROLASE, ALPHA/BETA FOLD FAMILY PROTEIN"/>
    <property type="match status" value="1"/>
</dbReference>
<dbReference type="InterPro" id="IPR029058">
    <property type="entry name" value="AB_hydrolase_fold"/>
</dbReference>
<keyword evidence="4" id="KW-1185">Reference proteome</keyword>
<dbReference type="EMBL" id="JADPRT010000015">
    <property type="protein sequence ID" value="MBF9072154.1"/>
    <property type="molecule type" value="Genomic_DNA"/>
</dbReference>
<dbReference type="InterPro" id="IPR050471">
    <property type="entry name" value="AB_hydrolase"/>
</dbReference>
<keyword evidence="3" id="KW-0378">Hydrolase</keyword>
<proteinExistence type="predicted"/>
<dbReference type="PANTHER" id="PTHR43433:SF10">
    <property type="entry name" value="AB HYDROLASE-1 DOMAIN-CONTAINING PROTEIN"/>
    <property type="match status" value="1"/>
</dbReference>
<organism evidence="3 4">
    <name type="scientific">Streptacidiphilus fuscans</name>
    <dbReference type="NCBI Taxonomy" id="2789292"/>
    <lineage>
        <taxon>Bacteria</taxon>
        <taxon>Bacillati</taxon>
        <taxon>Actinomycetota</taxon>
        <taxon>Actinomycetes</taxon>
        <taxon>Kitasatosporales</taxon>
        <taxon>Streptomycetaceae</taxon>
        <taxon>Streptacidiphilus</taxon>
    </lineage>
</organism>
<dbReference type="Pfam" id="PF00561">
    <property type="entry name" value="Abhydrolase_1"/>
    <property type="match status" value="1"/>
</dbReference>
<dbReference type="EMBL" id="JADPRT010000019">
    <property type="protein sequence ID" value="MBF9072965.1"/>
    <property type="molecule type" value="Genomic_DNA"/>
</dbReference>
<comment type="caution">
    <text evidence="3">The sequence shown here is derived from an EMBL/GenBank/DDBJ whole genome shotgun (WGS) entry which is preliminary data.</text>
</comment>
<evidence type="ECO:0000313" key="2">
    <source>
        <dbReference type="EMBL" id="MBF9072154.1"/>
    </source>
</evidence>
<name>A0A931FI48_9ACTN</name>
<dbReference type="InterPro" id="IPR000073">
    <property type="entry name" value="AB_hydrolase_1"/>
</dbReference>
<reference evidence="3" key="1">
    <citation type="submission" date="2020-11" db="EMBL/GenBank/DDBJ databases">
        <title>Isolation and identification of active actinomycetes.</title>
        <authorList>
            <person name="Yu B."/>
        </authorList>
    </citation>
    <scope>NUCLEOTIDE SEQUENCE</scope>
    <source>
        <strain evidence="3">NEAU-YB345</strain>
    </source>
</reference>
<dbReference type="GO" id="GO:0016787">
    <property type="term" value="F:hydrolase activity"/>
    <property type="evidence" value="ECO:0007669"/>
    <property type="project" value="UniProtKB-KW"/>
</dbReference>
<accession>A0A931FI48</accession>
<dbReference type="Proteomes" id="UP000657385">
    <property type="component" value="Unassembled WGS sequence"/>
</dbReference>
<gene>
    <name evidence="2" type="ORF">I2501_29425</name>
    <name evidence="3" type="ORF">I2501_33615</name>
</gene>
<evidence type="ECO:0000259" key="1">
    <source>
        <dbReference type="Pfam" id="PF00561"/>
    </source>
</evidence>
<dbReference type="SUPFAM" id="SSF53474">
    <property type="entry name" value="alpha/beta-Hydrolases"/>
    <property type="match status" value="1"/>
</dbReference>
<evidence type="ECO:0000313" key="3">
    <source>
        <dbReference type="EMBL" id="MBF9072965.1"/>
    </source>
</evidence>
<sequence>MHGMPGSRLGQLPLERQLDRLNVQVVTYDRPGYGRSDRLPGRHVRDAALDVAAIADRLGLDSFGIVGRSGGGPHALACAALLPDRVTRTAVMVCLAPRDAEDLDWYQGMTDSNISAFRAAEDGPHRLRPLLAARIDGIREQPRKLLQALRHELPSADLNAIRDAGLRSTLARNYAEAVRTGDDGWNDDVLAFVRPWGFDPARIEGHVDLWHGEDDVFSPVQHTRWLAAHIPGAHSMVEPGASHFAAWQLLPDILCRVALNTAPAPSDTA</sequence>
<dbReference type="Gene3D" id="3.40.50.1820">
    <property type="entry name" value="alpha/beta hydrolase"/>
    <property type="match status" value="1"/>
</dbReference>
<evidence type="ECO:0000313" key="4">
    <source>
        <dbReference type="Proteomes" id="UP000657385"/>
    </source>
</evidence>
<dbReference type="PRINTS" id="PR00111">
    <property type="entry name" value="ABHYDROLASE"/>
</dbReference>
<protein>
    <submittedName>
        <fullName evidence="3">Alpha/beta fold hydrolase</fullName>
    </submittedName>
</protein>
<dbReference type="AlphaFoldDB" id="A0A931FI48"/>
<feature type="domain" description="AB hydrolase-1" evidence="1">
    <location>
        <begin position="2"/>
        <end position="247"/>
    </location>
</feature>